<dbReference type="RefSeq" id="WP_304600799.1">
    <property type="nucleotide sequence ID" value="NZ_JAUQYO010000001.1"/>
</dbReference>
<evidence type="ECO:0000256" key="1">
    <source>
        <dbReference type="SAM" id="MobiDB-lite"/>
    </source>
</evidence>
<accession>A0ABT9D8E2</accession>
<feature type="region of interest" description="Disordered" evidence="1">
    <location>
        <begin position="1"/>
        <end position="26"/>
    </location>
</feature>
<comment type="caution">
    <text evidence="2">The sequence shown here is derived from an EMBL/GenBank/DDBJ whole genome shotgun (WGS) entry which is preliminary data.</text>
</comment>
<gene>
    <name evidence="2" type="ORF">Q6348_08145</name>
</gene>
<name>A0ABT9D8E2_9CELL</name>
<evidence type="ECO:0000313" key="2">
    <source>
        <dbReference type="EMBL" id="MDO8107165.1"/>
    </source>
</evidence>
<keyword evidence="3" id="KW-1185">Reference proteome</keyword>
<protein>
    <submittedName>
        <fullName evidence="2">Uncharacterized protein</fullName>
    </submittedName>
</protein>
<sequence length="47" mass="4731">MSATRSVAPDCSIRSSSVAPEGDGEDLDLGVFEAASSELTQPVSSSS</sequence>
<evidence type="ECO:0000313" key="3">
    <source>
        <dbReference type="Proteomes" id="UP001232536"/>
    </source>
</evidence>
<proteinExistence type="predicted"/>
<organism evidence="2 3">
    <name type="scientific">Actinotalea lenta</name>
    <dbReference type="NCBI Taxonomy" id="3064654"/>
    <lineage>
        <taxon>Bacteria</taxon>
        <taxon>Bacillati</taxon>
        <taxon>Actinomycetota</taxon>
        <taxon>Actinomycetes</taxon>
        <taxon>Micrococcales</taxon>
        <taxon>Cellulomonadaceae</taxon>
        <taxon>Actinotalea</taxon>
    </lineage>
</organism>
<dbReference type="EMBL" id="JAUQYP010000001">
    <property type="protein sequence ID" value="MDO8107165.1"/>
    <property type="molecule type" value="Genomic_DNA"/>
</dbReference>
<dbReference type="Proteomes" id="UP001232536">
    <property type="component" value="Unassembled WGS sequence"/>
</dbReference>
<reference evidence="2 3" key="1">
    <citation type="submission" date="2023-07" db="EMBL/GenBank/DDBJ databases">
        <title>Description of novel actinomycetes strains, isolated from tidal flat sediment.</title>
        <authorList>
            <person name="Lu C."/>
        </authorList>
    </citation>
    <scope>NUCLEOTIDE SEQUENCE [LARGE SCALE GENOMIC DNA]</scope>
    <source>
        <strain evidence="2 3">SYSU T00b441</strain>
    </source>
</reference>